<dbReference type="EMBL" id="JAGPXC010000009">
    <property type="protein sequence ID" value="KAH6646762.1"/>
    <property type="molecule type" value="Genomic_DNA"/>
</dbReference>
<proteinExistence type="predicted"/>
<dbReference type="GeneID" id="70137023"/>
<organism evidence="2 3">
    <name type="scientific">Truncatella angustata</name>
    <dbReference type="NCBI Taxonomy" id="152316"/>
    <lineage>
        <taxon>Eukaryota</taxon>
        <taxon>Fungi</taxon>
        <taxon>Dikarya</taxon>
        <taxon>Ascomycota</taxon>
        <taxon>Pezizomycotina</taxon>
        <taxon>Sordariomycetes</taxon>
        <taxon>Xylariomycetidae</taxon>
        <taxon>Amphisphaeriales</taxon>
        <taxon>Sporocadaceae</taxon>
        <taxon>Truncatella</taxon>
    </lineage>
</organism>
<evidence type="ECO:0000313" key="2">
    <source>
        <dbReference type="EMBL" id="KAH6646762.1"/>
    </source>
</evidence>
<dbReference type="RefSeq" id="XP_045953276.1">
    <property type="nucleotide sequence ID" value="XM_046108132.1"/>
</dbReference>
<accession>A0A9P8UD48</accession>
<comment type="caution">
    <text evidence="2">The sequence shown here is derived from an EMBL/GenBank/DDBJ whole genome shotgun (WGS) entry which is preliminary data.</text>
</comment>
<dbReference type="Proteomes" id="UP000758603">
    <property type="component" value="Unassembled WGS sequence"/>
</dbReference>
<sequence>MPRDGGGRSHNAYDLSSETNHDITHGAGNADNDPHVSRADRTAEMPQHEPGAAVQNMNASAGHSQGLAEGPERGQGGRSTKA</sequence>
<feature type="region of interest" description="Disordered" evidence="1">
    <location>
        <begin position="1"/>
        <end position="82"/>
    </location>
</feature>
<name>A0A9P8UD48_9PEZI</name>
<dbReference type="AlphaFoldDB" id="A0A9P8UD48"/>
<evidence type="ECO:0000256" key="1">
    <source>
        <dbReference type="SAM" id="MobiDB-lite"/>
    </source>
</evidence>
<keyword evidence="3" id="KW-1185">Reference proteome</keyword>
<feature type="compositionally biased region" description="Gly residues" evidence="1">
    <location>
        <begin position="73"/>
        <end position="82"/>
    </location>
</feature>
<reference evidence="2" key="1">
    <citation type="journal article" date="2021" name="Nat. Commun.">
        <title>Genetic determinants of endophytism in the Arabidopsis root mycobiome.</title>
        <authorList>
            <person name="Mesny F."/>
            <person name="Miyauchi S."/>
            <person name="Thiergart T."/>
            <person name="Pickel B."/>
            <person name="Atanasova L."/>
            <person name="Karlsson M."/>
            <person name="Huettel B."/>
            <person name="Barry K.W."/>
            <person name="Haridas S."/>
            <person name="Chen C."/>
            <person name="Bauer D."/>
            <person name="Andreopoulos W."/>
            <person name="Pangilinan J."/>
            <person name="LaButti K."/>
            <person name="Riley R."/>
            <person name="Lipzen A."/>
            <person name="Clum A."/>
            <person name="Drula E."/>
            <person name="Henrissat B."/>
            <person name="Kohler A."/>
            <person name="Grigoriev I.V."/>
            <person name="Martin F.M."/>
            <person name="Hacquard S."/>
        </authorList>
    </citation>
    <scope>NUCLEOTIDE SEQUENCE</scope>
    <source>
        <strain evidence="2">MPI-SDFR-AT-0073</strain>
    </source>
</reference>
<evidence type="ECO:0000313" key="3">
    <source>
        <dbReference type="Proteomes" id="UP000758603"/>
    </source>
</evidence>
<protein>
    <submittedName>
        <fullName evidence="2">Uncharacterized protein</fullName>
    </submittedName>
</protein>
<feature type="compositionally biased region" description="Basic and acidic residues" evidence="1">
    <location>
        <begin position="32"/>
        <end position="47"/>
    </location>
</feature>
<gene>
    <name evidence="2" type="ORF">BKA67DRAFT_663155</name>
</gene>
<dbReference type="OrthoDB" id="3439627at2759"/>